<evidence type="ECO:0000313" key="2">
    <source>
        <dbReference type="EMBL" id="MBL4917181.1"/>
    </source>
</evidence>
<dbReference type="InterPro" id="IPR036844">
    <property type="entry name" value="Hint_dom_sf"/>
</dbReference>
<comment type="caution">
    <text evidence="2">The sequence shown here is derived from an EMBL/GenBank/DDBJ whole genome shotgun (WGS) entry which is preliminary data.</text>
</comment>
<evidence type="ECO:0000259" key="1">
    <source>
        <dbReference type="Pfam" id="PF13403"/>
    </source>
</evidence>
<dbReference type="InterPro" id="IPR028992">
    <property type="entry name" value="Hedgehog/Intein_dom"/>
</dbReference>
<reference evidence="2" key="1">
    <citation type="submission" date="2021-01" db="EMBL/GenBank/DDBJ databases">
        <title>Tabrizicola alba sp. nov. a motile alkaliphilic bacterium isolated from a soda lake.</title>
        <authorList>
            <person name="Szuroczki S."/>
            <person name="Abbaszade G."/>
            <person name="Schumann P."/>
            <person name="Toth E."/>
        </authorList>
    </citation>
    <scope>NUCLEOTIDE SEQUENCE</scope>
    <source>
        <strain evidence="2">DMG-N-6</strain>
    </source>
</reference>
<dbReference type="SUPFAM" id="SSF51294">
    <property type="entry name" value="Hedgehog/intein (Hint) domain"/>
    <property type="match status" value="1"/>
</dbReference>
<organism evidence="2 3">
    <name type="scientific">Szabonella alba</name>
    <dbReference type="NCBI Taxonomy" id="2804194"/>
    <lineage>
        <taxon>Bacteria</taxon>
        <taxon>Pseudomonadati</taxon>
        <taxon>Pseudomonadota</taxon>
        <taxon>Alphaproteobacteria</taxon>
        <taxon>Rhodobacterales</taxon>
        <taxon>Paracoccaceae</taxon>
        <taxon>Szabonella</taxon>
    </lineage>
</organism>
<feature type="domain" description="Hedgehog/Intein (Hint)" evidence="1">
    <location>
        <begin position="47"/>
        <end position="195"/>
    </location>
</feature>
<dbReference type="AlphaFoldDB" id="A0A8K0VA33"/>
<protein>
    <submittedName>
        <fullName evidence="2">Hint domain-containing protein</fullName>
    </submittedName>
</protein>
<accession>A0A8K0VA33</accession>
<evidence type="ECO:0000313" key="3">
    <source>
        <dbReference type="Proteomes" id="UP000648908"/>
    </source>
</evidence>
<sequence>MLSYQETPGGQPQYFGYVTTIPVEPGDSITLSFATGNNPNVPYSSLVCFCRNTLIRTGSGQEEVLIEDLSAGDNVLTRDHGVLPIRWIGSRHISTIDLLFKPNLRPVRVKAGALGDGLPRQDLLVSRQHRFLLRSPIVQELLGTDEALVPAIKLVGLKGIEIAHDVQEVEYFHILFDQHEVICANGAWTESLFTGPEALKSVSPEARAEIETLFPEICSPDHTPAPARVIPDTGKLMKQIVARHKSGGQPVYVG</sequence>
<gene>
    <name evidence="2" type="ORF">JL811_08090</name>
</gene>
<dbReference type="Proteomes" id="UP000648908">
    <property type="component" value="Unassembled WGS sequence"/>
</dbReference>
<dbReference type="Pfam" id="PF13403">
    <property type="entry name" value="Hint_2"/>
    <property type="match status" value="1"/>
</dbReference>
<dbReference type="EMBL" id="JAESVN010000003">
    <property type="protein sequence ID" value="MBL4917181.1"/>
    <property type="molecule type" value="Genomic_DNA"/>
</dbReference>
<name>A0A8K0VA33_9RHOB</name>
<keyword evidence="3" id="KW-1185">Reference proteome</keyword>
<proteinExistence type="predicted"/>